<feature type="region of interest" description="Disordered" evidence="8">
    <location>
        <begin position="334"/>
        <end position="396"/>
    </location>
</feature>
<dbReference type="PROSITE" id="PS50847">
    <property type="entry name" value="GRAM_POS_ANCHORING"/>
    <property type="match status" value="1"/>
</dbReference>
<dbReference type="InterPro" id="IPR003344">
    <property type="entry name" value="Big_1_dom"/>
</dbReference>
<dbReference type="Gene3D" id="2.60.40.10">
    <property type="entry name" value="Immunoglobulins"/>
    <property type="match status" value="5"/>
</dbReference>
<dbReference type="Gene3D" id="3.10.20.890">
    <property type="match status" value="1"/>
</dbReference>
<keyword evidence="6" id="KW-0106">Calcium</keyword>
<gene>
    <name evidence="12" type="ORF">GCM10007377_10840</name>
</gene>
<dbReference type="SUPFAM" id="SSF49373">
    <property type="entry name" value="Invasin/intimin cell-adhesion fragments"/>
    <property type="match status" value="1"/>
</dbReference>
<feature type="region of interest" description="Disordered" evidence="8">
    <location>
        <begin position="537"/>
        <end position="612"/>
    </location>
</feature>
<dbReference type="InterPro" id="IPR019931">
    <property type="entry name" value="LPXTG_anchor"/>
</dbReference>
<keyword evidence="4" id="KW-0964">Secreted</keyword>
<feature type="region of interest" description="Disordered" evidence="8">
    <location>
        <begin position="1859"/>
        <end position="1885"/>
    </location>
</feature>
<evidence type="ECO:0000259" key="10">
    <source>
        <dbReference type="PROSITE" id="PS50847"/>
    </source>
</evidence>
<dbReference type="InterPro" id="IPR013783">
    <property type="entry name" value="Ig-like_fold"/>
</dbReference>
<evidence type="ECO:0000256" key="4">
    <source>
        <dbReference type="ARBA" id="ARBA00022525"/>
    </source>
</evidence>
<feature type="domain" description="Gram-positive cocci surface proteins LPxTG" evidence="10">
    <location>
        <begin position="2192"/>
        <end position="2223"/>
    </location>
</feature>
<keyword evidence="7" id="KW-0572">Peptidoglycan-anchor</keyword>
<feature type="transmembrane region" description="Helical" evidence="9">
    <location>
        <begin position="2197"/>
        <end position="2219"/>
    </location>
</feature>
<feature type="compositionally biased region" description="Basic and acidic residues" evidence="8">
    <location>
        <begin position="861"/>
        <end position="873"/>
    </location>
</feature>
<dbReference type="EMBL" id="BMDH01000002">
    <property type="protein sequence ID" value="GGI14419.1"/>
    <property type="molecule type" value="Genomic_DNA"/>
</dbReference>
<keyword evidence="9" id="KW-0472">Membrane</keyword>
<proteinExistence type="inferred from homology"/>
<evidence type="ECO:0000313" key="13">
    <source>
        <dbReference type="Proteomes" id="UP000619536"/>
    </source>
</evidence>
<feature type="domain" description="Big-1" evidence="11">
    <location>
        <begin position="598"/>
        <end position="688"/>
    </location>
</feature>
<dbReference type="InterPro" id="IPR044024">
    <property type="entry name" value="aRib"/>
</dbReference>
<keyword evidence="9" id="KW-0812">Transmembrane</keyword>
<dbReference type="InterPro" id="IPR015217">
    <property type="entry name" value="Invasin_dom_3"/>
</dbReference>
<evidence type="ECO:0000256" key="6">
    <source>
        <dbReference type="ARBA" id="ARBA00022837"/>
    </source>
</evidence>
<dbReference type="InterPro" id="IPR008964">
    <property type="entry name" value="Invasin/intimin_cell_adhesion"/>
</dbReference>
<sequence length="2223" mass="230953">MSRWYSSYFEGMGLGSVSAHDRVARAVTVEPVGDEDANYNQKWKITWNAGDPADKTGKGTGALPSQTAKYNFWDSSSPMLTMAISQDLEVLGDAEHKPTWTFKDRSDSTTHVKQLNLWQTLSGDQWNDLTNAKGSNNTVTNMYYFGQYPGYDNGKKVSADGDWQVKARSCLAGNKSASWATNGKYKSSLCENSVEWLNNSYESFNSGIEGMKADGSGGQTFDFSDSPDEARNANQQQLFSYYSQKIGGIQTFQMYTRNANTRDMVVSLEFTTHRTPWAGAQEVGTKRSFVVASYKSFDTAPSDWGGTYWQAFASKYKEFEDIDTDGDGLTDRFELGIGSDPKNRDTDGDGIEDGVEVESKTPVWTPTGFKITGTDPTVAPQKPSNPAKPTGKRGEVITGQTKPFMTVELYDVTGKKLLGSTVADKDGNYKLTVGKALQRKGINKYGNNIDFADEANRVPTYYDLPAENDIAKGDTAALNFWSDGMDTLPNSEVTRPQFSKPTGTLAVAPKTEPVEVKDPSSLTDAEKNQIKEEVKKNFPDAGDGDITINPDGSATVKVPVTNPTTGEKTTSVVTIPAEDTVKQPLPPDAGKSTIGDPSKKSVPVSDGTTDEGKTSFTVTLNDKNGDPVKGANLNITRKDGKALNDPEIKDNGDGTYTVTVSSKEAGESALTVKAGDVTIGDTKPVTFKPGAADLSKSTAEVTKNNASISTPTHKDANVITVTFKDQFGNPTDEGVNADSISLTGTESSATPSVKKTDNTGVYEVSVSSTEPGDFNNIAVNLDGNPVAGTDSNGLALSFTDIPADADKSTFTVKPADSSTTKPKTGDTTTVGGTINDSEGNPLPNHNLTVVLPDGTQISATTDKDGKIVAKKDGNGQTAGKPITFPAQAGDVKLFDGTDTSGTPLKTAPIAVSDPASAEFNKDTVPAQVEQGKPVSGITATVKDAAGDPVPEGTKVYVTVPGADKPVEATAGKNGVVTVPAFTAPNAGEQTAITISSDAEGKKPITEQPLNIPVVDKVINTKDSEINVAPSDKADKEINPGDKVTVTGKIVDNDGSPIAGRDLTVTLPDGTEIPATTNDKGEIVAKDSDNGQTAGKPITFTAGDADGEVKVHDGTDTTKKPVETATVDVKDRSPKTAEFQNVPKSGFTGTPVTGVTATVKDGEGDPATEGTKVYVKVPGADKPVEATVGKNGKVNVPAFAPTAEGDAAIQIFADQDGTKEIGKATVPVTKQTIDADKSKVTAKPSADGDKTIDTGDEVTVNATLKDGDGNPIAGRDVTVVLPDGTKVNGKTDKNGNVVDAEGNPITYTAGEDNGTVKIFDGKDADTSGTPVITKDVPVHNPAPKTAEVTYPKDTDATVAHPVKGGEVVVKDKDGNAVPDGTTVYVKVPGADAPVALQTKDGKVSVPEFTPTETGNATVTVSTDEAGSNVIGTGTVPVAAQEVSKDNSELSVNPTDSKDGELNPGDKATVEGTIKDGNGTPIAGRDVTVMLPDGTQIPATTNDKGEIVAKEDGNGYKAGEPITYPAQDGAVKVYDGDSADGDPILTQTVDTKDRSLKTAEFKKVPETAFTGTPISGVTATVKDAEGDNAPEGTKVYVKVPGADKPVEATVGKDGKVNIPAFTPTEAGDQKIVISSDPEGKTVLGESDPIKVNKQTIDADKSKVTAQPSADGDKTIDTGDKVNVDVTLKDKDGNPIAGRDVTVVLPDGTTVTGKTGKDGKVVDENGNPITYTAGEDDGTVKVYDGTDTTGDPAVEQEVKVHNPAPKTAEVTYPKDTNATVANPVKGGEVAVKDKDGNAVPDGTKVYVTVPGADKPVALETKDGKVAVPEFTPTAAGDAKVTVSTDEADTNVIGEKTITVAAQTPSTKDSNISVTPSTDGDTELNPGDKATVDGTIKDGNGTPIAGHDVTVVLPDGTEIPATTDENGKIVAKEDGNGYKAGEPITYPAGKDGDIKIYDGNDTTGDPIISQHVDVKDHTPAKAEVTGLPEDATVANPVKGGTITVTDEDGDPALDGTTIYVKRPGSDELVPVTVGKDGKAELPGFTPTELGTYTIEVYADPAGATKIGEKTITVVAQTPSADNSSLTVNPQNPSKGETVTVTGQIKDNAGTPIANHDVTVVLPDGSKVEATTDENGNIMRRSNGEAITFVANGSGEVKVYDGDSTDGDALLSQNITLKGDVKVDAGTKNSDKSGSALASTGAAISAVLALAVAAVIAAAGMLALRRRN</sequence>
<keyword evidence="13" id="KW-1185">Reference proteome</keyword>
<keyword evidence="5" id="KW-0732">Signal</keyword>
<dbReference type="Pfam" id="PF18884">
    <property type="entry name" value="TSP3_bac"/>
    <property type="match status" value="2"/>
</dbReference>
<evidence type="ECO:0000313" key="12">
    <source>
        <dbReference type="EMBL" id="GGI14419.1"/>
    </source>
</evidence>
<dbReference type="Proteomes" id="UP000619536">
    <property type="component" value="Unassembled WGS sequence"/>
</dbReference>
<comment type="subcellular location">
    <subcellularLocation>
        <location evidence="1">Secreted</location>
    </subcellularLocation>
</comment>
<feature type="compositionally biased region" description="Polar residues" evidence="8">
    <location>
        <begin position="834"/>
        <end position="847"/>
    </location>
</feature>
<dbReference type="Pfam" id="PF09134">
    <property type="entry name" value="Invasin_D3"/>
    <property type="match status" value="1"/>
</dbReference>
<comment type="caution">
    <text evidence="12">The sequence shown here is derived from an EMBL/GenBank/DDBJ whole genome shotgun (WGS) entry which is preliminary data.</text>
</comment>
<dbReference type="InterPro" id="IPR017868">
    <property type="entry name" value="Filamin/ABP280_repeat-like"/>
</dbReference>
<reference evidence="12" key="1">
    <citation type="journal article" date="2014" name="Int. J. Syst. Evol. Microbiol.">
        <title>Complete genome sequence of Corynebacterium casei LMG S-19264T (=DSM 44701T), isolated from a smear-ripened cheese.</title>
        <authorList>
            <consortium name="US DOE Joint Genome Institute (JGI-PGF)"/>
            <person name="Walter F."/>
            <person name="Albersmeier A."/>
            <person name="Kalinowski J."/>
            <person name="Ruckert C."/>
        </authorList>
    </citation>
    <scope>NUCLEOTIDE SEQUENCE</scope>
    <source>
        <strain evidence="12">CCM 8606</strain>
    </source>
</reference>
<feature type="compositionally biased region" description="Polar residues" evidence="8">
    <location>
        <begin position="561"/>
        <end position="573"/>
    </location>
</feature>
<evidence type="ECO:0000256" key="3">
    <source>
        <dbReference type="ARBA" id="ARBA00022512"/>
    </source>
</evidence>
<protein>
    <submittedName>
        <fullName evidence="12">Uncharacterized protein</fullName>
    </submittedName>
</protein>
<organism evidence="12 13">
    <name type="scientific">Galliscardovia ingluviei</name>
    <dbReference type="NCBI Taxonomy" id="1769422"/>
    <lineage>
        <taxon>Bacteria</taxon>
        <taxon>Bacillati</taxon>
        <taxon>Actinomycetota</taxon>
        <taxon>Actinomycetes</taxon>
        <taxon>Bifidobacteriales</taxon>
        <taxon>Bifidobacteriaceae</taxon>
        <taxon>Galliscardovia</taxon>
    </lineage>
</organism>
<dbReference type="GO" id="GO:0005975">
    <property type="term" value="P:carbohydrate metabolic process"/>
    <property type="evidence" value="ECO:0007669"/>
    <property type="project" value="UniProtKB-ARBA"/>
</dbReference>
<dbReference type="RefSeq" id="WP_188355232.1">
    <property type="nucleotide sequence ID" value="NZ_BMDH01000002.1"/>
</dbReference>
<feature type="region of interest" description="Disordered" evidence="8">
    <location>
        <begin position="1442"/>
        <end position="1479"/>
    </location>
</feature>
<feature type="compositionally biased region" description="Low complexity" evidence="8">
    <location>
        <begin position="819"/>
        <end position="833"/>
    </location>
</feature>
<comment type="similarity">
    <text evidence="2">Belongs to the intimin/invasin family.</text>
</comment>
<dbReference type="PROSITE" id="PS51127">
    <property type="entry name" value="BIG1"/>
    <property type="match status" value="1"/>
</dbReference>
<evidence type="ECO:0000256" key="7">
    <source>
        <dbReference type="ARBA" id="ARBA00023088"/>
    </source>
</evidence>
<dbReference type="InterPro" id="IPR059100">
    <property type="entry name" value="TSP3_bac"/>
</dbReference>
<evidence type="ECO:0000256" key="1">
    <source>
        <dbReference type="ARBA" id="ARBA00004613"/>
    </source>
</evidence>
<reference evidence="12" key="2">
    <citation type="submission" date="2020-09" db="EMBL/GenBank/DDBJ databases">
        <authorList>
            <person name="Sun Q."/>
            <person name="Sedlacek I."/>
        </authorList>
    </citation>
    <scope>NUCLEOTIDE SEQUENCE</scope>
    <source>
        <strain evidence="12">CCM 8606</strain>
    </source>
</reference>
<keyword evidence="3" id="KW-0134">Cell wall</keyword>
<evidence type="ECO:0000256" key="8">
    <source>
        <dbReference type="SAM" id="MobiDB-lite"/>
    </source>
</evidence>
<evidence type="ECO:0000256" key="5">
    <source>
        <dbReference type="ARBA" id="ARBA00022729"/>
    </source>
</evidence>
<evidence type="ECO:0000259" key="11">
    <source>
        <dbReference type="PROSITE" id="PS51127"/>
    </source>
</evidence>
<evidence type="ECO:0000256" key="9">
    <source>
        <dbReference type="SAM" id="Phobius"/>
    </source>
</evidence>
<keyword evidence="9" id="KW-1133">Transmembrane helix</keyword>
<name>A0A8J3EYY8_9BIFI</name>
<feature type="compositionally biased region" description="Polar residues" evidence="8">
    <location>
        <begin position="1859"/>
        <end position="1875"/>
    </location>
</feature>
<dbReference type="PROSITE" id="PS50194">
    <property type="entry name" value="FILAMIN_REPEAT"/>
    <property type="match status" value="1"/>
</dbReference>
<dbReference type="Pfam" id="PF18938">
    <property type="entry name" value="aRib"/>
    <property type="match status" value="1"/>
</dbReference>
<evidence type="ECO:0000256" key="2">
    <source>
        <dbReference type="ARBA" id="ARBA00010116"/>
    </source>
</evidence>
<accession>A0A8J3EYY8</accession>
<feature type="region of interest" description="Disordered" evidence="8">
    <location>
        <begin position="810"/>
        <end position="883"/>
    </location>
</feature>